<evidence type="ECO:0000313" key="1">
    <source>
        <dbReference type="EMBL" id="MBX48611.1"/>
    </source>
</evidence>
<dbReference type="AlphaFoldDB" id="A0A2P2P1W3"/>
<dbReference type="EMBL" id="GGEC01068127">
    <property type="protein sequence ID" value="MBX48611.1"/>
    <property type="molecule type" value="Transcribed_RNA"/>
</dbReference>
<organism evidence="1">
    <name type="scientific">Rhizophora mucronata</name>
    <name type="common">Asiatic mangrove</name>
    <dbReference type="NCBI Taxonomy" id="61149"/>
    <lineage>
        <taxon>Eukaryota</taxon>
        <taxon>Viridiplantae</taxon>
        <taxon>Streptophyta</taxon>
        <taxon>Embryophyta</taxon>
        <taxon>Tracheophyta</taxon>
        <taxon>Spermatophyta</taxon>
        <taxon>Magnoliopsida</taxon>
        <taxon>eudicotyledons</taxon>
        <taxon>Gunneridae</taxon>
        <taxon>Pentapetalae</taxon>
        <taxon>rosids</taxon>
        <taxon>fabids</taxon>
        <taxon>Malpighiales</taxon>
        <taxon>Rhizophoraceae</taxon>
        <taxon>Rhizophora</taxon>
    </lineage>
</organism>
<sequence>MELEAVQFTKLLKKSIRWILSSHGSAWMDSLTIQRPLLKVVSSLIHLLWSAYPLFSRS</sequence>
<name>A0A2P2P1W3_RHIMU</name>
<reference evidence="1" key="1">
    <citation type="submission" date="2018-02" db="EMBL/GenBank/DDBJ databases">
        <title>Rhizophora mucronata_Transcriptome.</title>
        <authorList>
            <person name="Meera S.P."/>
            <person name="Sreeshan A."/>
            <person name="Augustine A."/>
        </authorList>
    </citation>
    <scope>NUCLEOTIDE SEQUENCE</scope>
    <source>
        <tissue evidence="1">Leaf</tissue>
    </source>
</reference>
<proteinExistence type="predicted"/>
<protein>
    <submittedName>
        <fullName evidence="1">Uncharacterized protein</fullName>
    </submittedName>
</protein>
<accession>A0A2P2P1W3</accession>